<protein>
    <submittedName>
        <fullName evidence="1">Uncharacterized protein</fullName>
    </submittedName>
</protein>
<proteinExistence type="predicted"/>
<organism evidence="1 2">
    <name type="scientific">Granulicatella seriolae</name>
    <dbReference type="NCBI Taxonomy" id="2967226"/>
    <lineage>
        <taxon>Bacteria</taxon>
        <taxon>Bacillati</taxon>
        <taxon>Bacillota</taxon>
        <taxon>Bacilli</taxon>
        <taxon>Lactobacillales</taxon>
        <taxon>Carnobacteriaceae</taxon>
        <taxon>Granulicatella</taxon>
    </lineage>
</organism>
<accession>A0ABT1WSU7</accession>
<sequence>MEEERETTCFEDIGAHFLRTPADSPRYNLRDLFAYARSKGLEPIDLTDEEREQFRTN</sequence>
<reference evidence="1" key="2">
    <citation type="journal article" date="2023" name="Curr. Microbiol.">
        <title>Granulicatella seriolae sp. nov., a Novel Facultative Anaerobe Isolated from Yellowtail Marine Fish.</title>
        <authorList>
            <person name="Lee M."/>
            <person name="Choi Y.J."/>
            <person name="Farooq A."/>
            <person name="Jeong J.B."/>
            <person name="Jung M.Y."/>
        </authorList>
    </citation>
    <scope>NUCLEOTIDE SEQUENCE</scope>
    <source>
        <strain evidence="1">S8</strain>
    </source>
</reference>
<keyword evidence="2" id="KW-1185">Reference proteome</keyword>
<dbReference type="RefSeq" id="WP_256945984.1">
    <property type="nucleotide sequence ID" value="NZ_JANHNZ010000017.1"/>
</dbReference>
<reference evidence="1" key="1">
    <citation type="submission" date="2022-07" db="EMBL/GenBank/DDBJ databases">
        <authorList>
            <person name="Jung M.-Y."/>
            <person name="Lee M."/>
        </authorList>
    </citation>
    <scope>NUCLEOTIDE SEQUENCE</scope>
    <source>
        <strain evidence="1">S8</strain>
    </source>
</reference>
<dbReference type="EMBL" id="JANHNZ010000017">
    <property type="protein sequence ID" value="MCQ9210873.1"/>
    <property type="molecule type" value="Genomic_DNA"/>
</dbReference>
<dbReference type="Proteomes" id="UP001059480">
    <property type="component" value="Unassembled WGS sequence"/>
</dbReference>
<comment type="caution">
    <text evidence="1">The sequence shown here is derived from an EMBL/GenBank/DDBJ whole genome shotgun (WGS) entry which is preliminary data.</text>
</comment>
<name>A0ABT1WSU7_9LACT</name>
<reference evidence="1" key="3">
    <citation type="journal article" date="2023" name="Microbiol. Resour. Announc.">
        <title>Draft Genome Sequence of Granulicatella sp. Strain S8, Isolated from a Marine Fish, Seriola quinqueradiata.</title>
        <authorList>
            <person name="Lee M."/>
            <person name="Farooq A."/>
            <person name="Jeong J.B."/>
            <person name="Jung M.Y."/>
        </authorList>
    </citation>
    <scope>NUCLEOTIDE SEQUENCE</scope>
    <source>
        <strain evidence="1">S8</strain>
    </source>
</reference>
<evidence type="ECO:0000313" key="2">
    <source>
        <dbReference type="Proteomes" id="UP001059480"/>
    </source>
</evidence>
<gene>
    <name evidence="1" type="ORF">NPA36_10035</name>
</gene>
<evidence type="ECO:0000313" key="1">
    <source>
        <dbReference type="EMBL" id="MCQ9210873.1"/>
    </source>
</evidence>